<evidence type="ECO:0000256" key="4">
    <source>
        <dbReference type="ARBA" id="ARBA00023163"/>
    </source>
</evidence>
<dbReference type="OrthoDB" id="5242095at2"/>
<feature type="domain" description="HTH merR-type" evidence="5">
    <location>
        <begin position="11"/>
        <end position="79"/>
    </location>
</feature>
<keyword evidence="1" id="KW-0678">Repressor</keyword>
<dbReference type="InterPro" id="IPR047057">
    <property type="entry name" value="MerR_fam"/>
</dbReference>
<dbReference type="PROSITE" id="PS50937">
    <property type="entry name" value="HTH_MERR_2"/>
    <property type="match status" value="1"/>
</dbReference>
<proteinExistence type="predicted"/>
<reference evidence="6 7" key="1">
    <citation type="submission" date="2019-05" db="EMBL/GenBank/DDBJ databases">
        <title>Nesterenkonia sp. GY239, isolated from the Southern Atlantic Ocean.</title>
        <authorList>
            <person name="Zhang G."/>
        </authorList>
    </citation>
    <scope>NUCLEOTIDE SEQUENCE [LARGE SCALE GENOMIC DNA]</scope>
    <source>
        <strain evidence="6 7">GY239</strain>
    </source>
</reference>
<dbReference type="InterPro" id="IPR009061">
    <property type="entry name" value="DNA-bd_dom_put_sf"/>
</dbReference>
<dbReference type="SUPFAM" id="SSF46955">
    <property type="entry name" value="Putative DNA-binding domain"/>
    <property type="match status" value="1"/>
</dbReference>
<organism evidence="6 7">
    <name type="scientific">Nesterenkonia sphaerica</name>
    <dbReference type="NCBI Taxonomy" id="1804988"/>
    <lineage>
        <taxon>Bacteria</taxon>
        <taxon>Bacillati</taxon>
        <taxon>Actinomycetota</taxon>
        <taxon>Actinomycetes</taxon>
        <taxon>Micrococcales</taxon>
        <taxon>Micrococcaceae</taxon>
        <taxon>Nesterenkonia</taxon>
    </lineage>
</organism>
<dbReference type="SMART" id="SM00422">
    <property type="entry name" value="HTH_MERR"/>
    <property type="match status" value="1"/>
</dbReference>
<evidence type="ECO:0000313" key="6">
    <source>
        <dbReference type="EMBL" id="TLP74435.1"/>
    </source>
</evidence>
<dbReference type="PANTHER" id="PTHR30204:SF69">
    <property type="entry name" value="MERR-FAMILY TRANSCRIPTIONAL REGULATOR"/>
    <property type="match status" value="1"/>
</dbReference>
<protein>
    <submittedName>
        <fullName evidence="6">MerR family transcriptional regulator</fullName>
    </submittedName>
</protein>
<accession>A0A5R9A8T3</accession>
<keyword evidence="7" id="KW-1185">Reference proteome</keyword>
<dbReference type="EMBL" id="VAWA01000010">
    <property type="protein sequence ID" value="TLP74435.1"/>
    <property type="molecule type" value="Genomic_DNA"/>
</dbReference>
<evidence type="ECO:0000259" key="5">
    <source>
        <dbReference type="PROSITE" id="PS50937"/>
    </source>
</evidence>
<dbReference type="PRINTS" id="PR00040">
    <property type="entry name" value="HTHMERR"/>
</dbReference>
<evidence type="ECO:0000256" key="3">
    <source>
        <dbReference type="ARBA" id="ARBA00023125"/>
    </source>
</evidence>
<evidence type="ECO:0000256" key="1">
    <source>
        <dbReference type="ARBA" id="ARBA00022491"/>
    </source>
</evidence>
<dbReference type="InterPro" id="IPR000551">
    <property type="entry name" value="MerR-type_HTH_dom"/>
</dbReference>
<name>A0A5R9A8T3_9MICC</name>
<evidence type="ECO:0000313" key="7">
    <source>
        <dbReference type="Proteomes" id="UP000306544"/>
    </source>
</evidence>
<dbReference type="RefSeq" id="WP_138170485.1">
    <property type="nucleotide sequence ID" value="NZ_VAWA01000010.1"/>
</dbReference>
<dbReference type="GO" id="GO:0003677">
    <property type="term" value="F:DNA binding"/>
    <property type="evidence" value="ECO:0007669"/>
    <property type="project" value="UniProtKB-KW"/>
</dbReference>
<dbReference type="Pfam" id="PF13411">
    <property type="entry name" value="MerR_1"/>
    <property type="match status" value="1"/>
</dbReference>
<keyword evidence="4" id="KW-0804">Transcription</keyword>
<keyword evidence="2" id="KW-0805">Transcription regulation</keyword>
<dbReference type="PROSITE" id="PS00552">
    <property type="entry name" value="HTH_MERR_1"/>
    <property type="match status" value="1"/>
</dbReference>
<dbReference type="Gene3D" id="1.10.1660.10">
    <property type="match status" value="1"/>
</dbReference>
<dbReference type="PANTHER" id="PTHR30204">
    <property type="entry name" value="REDOX-CYCLING DRUG-SENSING TRANSCRIPTIONAL ACTIVATOR SOXR"/>
    <property type="match status" value="1"/>
</dbReference>
<sequence length="125" mass="13830">MSKASAPEKAPLRIGELAEQTGVSTRSLRHYENQGLIIAQRSPTGQRMFSASAAHQVRHIRMLLDAGLPTRVIAELMDCIRDPGRLDPCAVPTLVEHLQDYDRRLAELETTRVTLQGLIDSSQQG</sequence>
<dbReference type="AlphaFoldDB" id="A0A5R9A8T3"/>
<keyword evidence="3" id="KW-0238">DNA-binding</keyword>
<dbReference type="Proteomes" id="UP000306544">
    <property type="component" value="Unassembled WGS sequence"/>
</dbReference>
<gene>
    <name evidence="6" type="ORF">FEF27_08765</name>
</gene>
<comment type="caution">
    <text evidence="6">The sequence shown here is derived from an EMBL/GenBank/DDBJ whole genome shotgun (WGS) entry which is preliminary data.</text>
</comment>
<evidence type="ECO:0000256" key="2">
    <source>
        <dbReference type="ARBA" id="ARBA00023015"/>
    </source>
</evidence>
<dbReference type="GO" id="GO:0003700">
    <property type="term" value="F:DNA-binding transcription factor activity"/>
    <property type="evidence" value="ECO:0007669"/>
    <property type="project" value="InterPro"/>
</dbReference>